<evidence type="ECO:0000259" key="1">
    <source>
        <dbReference type="Pfam" id="PF01968"/>
    </source>
</evidence>
<organism evidence="4 5">
    <name type="scientific">Gaopeijia maritima</name>
    <dbReference type="NCBI Taxonomy" id="3119007"/>
    <lineage>
        <taxon>Bacteria</taxon>
        <taxon>Pseudomonadati</taxon>
        <taxon>Gemmatimonadota</taxon>
        <taxon>Longimicrobiia</taxon>
        <taxon>Gaopeijiales</taxon>
        <taxon>Gaopeijiaceae</taxon>
        <taxon>Gaopeijia</taxon>
    </lineage>
</organism>
<keyword evidence="5" id="KW-1185">Reference proteome</keyword>
<dbReference type="PANTHER" id="PTHR11365">
    <property type="entry name" value="5-OXOPROLINASE RELATED"/>
    <property type="match status" value="1"/>
</dbReference>
<name>A0ABU9E5D7_9BACT</name>
<dbReference type="InterPro" id="IPR045079">
    <property type="entry name" value="Oxoprolinase-like"/>
</dbReference>
<dbReference type="InterPro" id="IPR002821">
    <property type="entry name" value="Hydantoinase_A"/>
</dbReference>
<dbReference type="Pfam" id="PF05378">
    <property type="entry name" value="Hydant_A_N"/>
    <property type="match status" value="1"/>
</dbReference>
<dbReference type="Pfam" id="PF19278">
    <property type="entry name" value="Hydant_A_C"/>
    <property type="match status" value="1"/>
</dbReference>
<dbReference type="InterPro" id="IPR049517">
    <property type="entry name" value="ACX-like_C"/>
</dbReference>
<dbReference type="PANTHER" id="PTHR11365:SF23">
    <property type="entry name" value="HYPOTHETICAL 5-OXOPROLINASE (EUROFUNG)-RELATED"/>
    <property type="match status" value="1"/>
</dbReference>
<sequence length="685" mass="71619">MADGQPRRRTVDGAPDGGKPLDRVWVAVDTGGTFTDVVAWGADGLRTLKLPSTPDDPSRAILDGLARIAPDATRLVLLHGSTVATNALLEGRGAAVTLITNRGFEDVLAIGRQNRPQLYALVGHRPPPLVPAERRLGIAGRLAADATELEPLDESELADLAARVRATGAESVAVCLLHAYADGAHEQRVGRALEPLGLPLSISSELLPEYREYERTSTTVVNASVAPVMSRYLRRLEAEAGAERVAVMGSNGGTLAVERAAREPAHTVLSGPAGGVVGALEWARRAGHPSILTFDMGGTSTDVSLCPGRPLHTREFEIDGRPVALPVLDIHTVGAGGGSIARVDPGGALRVGPESAGAVPGPICYGRGGTEVTVTDAHLWLGRIPADAFLGGEGGLDRAAVEGPLRRLADGLGTSLDAAAEGVLAVADAAMERALRVISVERGYDPRDFALVAFGGAGALHAGELAGRLGCDRALIPPDPGLLSAWGILTAPLSHAVSRTLLAAADRPDTTRRVDDARAGLTPTATEALVGDGADPERIEVRCEVDARYRGQSFELRVGADEGDDWAEAFHAAHAARYGYRRDDAPVEVVTVRVTATAPGTPVVSPAPTPVDAPATRRARTVVVEGRALSAPSVWRRDLGPGHRLNGPALVLDYSATTWVPPEWRVEVDEIGVLHLRSGAEPTTL</sequence>
<protein>
    <submittedName>
        <fullName evidence="4">Hydantoinase/oxoprolinase family protein</fullName>
    </submittedName>
</protein>
<feature type="domain" description="Hydantoinase A/oxoprolinase" evidence="1">
    <location>
        <begin position="215"/>
        <end position="495"/>
    </location>
</feature>
<proteinExistence type="predicted"/>
<evidence type="ECO:0000313" key="4">
    <source>
        <dbReference type="EMBL" id="MEK9499966.1"/>
    </source>
</evidence>
<gene>
    <name evidence="4" type="ORF">WI372_03080</name>
</gene>
<evidence type="ECO:0000259" key="2">
    <source>
        <dbReference type="Pfam" id="PF05378"/>
    </source>
</evidence>
<dbReference type="RefSeq" id="WP_405277850.1">
    <property type="nucleotide sequence ID" value="NZ_JBBHLI010000001.1"/>
</dbReference>
<reference evidence="4 5" key="1">
    <citation type="submission" date="2024-02" db="EMBL/GenBank/DDBJ databases">
        <title>A novel Gemmatimonadota bacterium.</title>
        <authorList>
            <person name="Du Z.-J."/>
            <person name="Ye Y.-Q."/>
        </authorList>
    </citation>
    <scope>NUCLEOTIDE SEQUENCE [LARGE SCALE GENOMIC DNA]</scope>
    <source>
        <strain evidence="4 5">DH-20</strain>
    </source>
</reference>
<dbReference type="InterPro" id="IPR008040">
    <property type="entry name" value="Hydant_A_N"/>
</dbReference>
<accession>A0ABU9E5D7</accession>
<evidence type="ECO:0000259" key="3">
    <source>
        <dbReference type="Pfam" id="PF19278"/>
    </source>
</evidence>
<evidence type="ECO:0000313" key="5">
    <source>
        <dbReference type="Proteomes" id="UP001484239"/>
    </source>
</evidence>
<dbReference type="Pfam" id="PF01968">
    <property type="entry name" value="Hydantoinase_A"/>
    <property type="match status" value="1"/>
</dbReference>
<feature type="domain" description="Acetophenone carboxylase-like C-terminal" evidence="3">
    <location>
        <begin position="509"/>
        <end position="678"/>
    </location>
</feature>
<dbReference type="Proteomes" id="UP001484239">
    <property type="component" value="Unassembled WGS sequence"/>
</dbReference>
<feature type="domain" description="Hydantoinase/oxoprolinase N-terminal" evidence="2">
    <location>
        <begin position="26"/>
        <end position="194"/>
    </location>
</feature>
<comment type="caution">
    <text evidence="4">The sequence shown here is derived from an EMBL/GenBank/DDBJ whole genome shotgun (WGS) entry which is preliminary data.</text>
</comment>
<dbReference type="EMBL" id="JBBHLI010000001">
    <property type="protein sequence ID" value="MEK9499966.1"/>
    <property type="molecule type" value="Genomic_DNA"/>
</dbReference>